<evidence type="ECO:0000256" key="7">
    <source>
        <dbReference type="ARBA" id="ARBA00035120"/>
    </source>
</evidence>
<accession>A0A1H4LN30</accession>
<evidence type="ECO:0000256" key="2">
    <source>
        <dbReference type="ARBA" id="ARBA00022475"/>
    </source>
</evidence>
<keyword evidence="6 10" id="KW-0407">Ion channel</keyword>
<keyword evidence="10" id="KW-0813">Transport</keyword>
<keyword evidence="10" id="KW-0406">Ion transport</keyword>
<dbReference type="PANTHER" id="PTHR28259">
    <property type="entry name" value="FLUORIDE EXPORT PROTEIN 1-RELATED"/>
    <property type="match status" value="1"/>
</dbReference>
<dbReference type="GO" id="GO:0140114">
    <property type="term" value="P:cellular detoxification of fluoride"/>
    <property type="evidence" value="ECO:0007669"/>
    <property type="project" value="UniProtKB-UniRule"/>
</dbReference>
<organism evidence="11 12">
    <name type="scientific">Nocardioides exalbidus</name>
    <dbReference type="NCBI Taxonomy" id="402596"/>
    <lineage>
        <taxon>Bacteria</taxon>
        <taxon>Bacillati</taxon>
        <taxon>Actinomycetota</taxon>
        <taxon>Actinomycetes</taxon>
        <taxon>Propionibacteriales</taxon>
        <taxon>Nocardioidaceae</taxon>
        <taxon>Nocardioides</taxon>
    </lineage>
</organism>
<comment type="subcellular location">
    <subcellularLocation>
        <location evidence="1 10">Cell membrane</location>
        <topology evidence="1 10">Multi-pass membrane protein</topology>
    </subcellularLocation>
</comment>
<dbReference type="RefSeq" id="WP_090968065.1">
    <property type="nucleotide sequence ID" value="NZ_FNRT01000002.1"/>
</dbReference>
<evidence type="ECO:0000256" key="10">
    <source>
        <dbReference type="HAMAP-Rule" id="MF_00454"/>
    </source>
</evidence>
<dbReference type="STRING" id="402596.SAMN04489844_0919"/>
<dbReference type="GO" id="GO:0046872">
    <property type="term" value="F:metal ion binding"/>
    <property type="evidence" value="ECO:0007669"/>
    <property type="project" value="UniProtKB-KW"/>
</dbReference>
<dbReference type="Proteomes" id="UP000198742">
    <property type="component" value="Unassembled WGS sequence"/>
</dbReference>
<evidence type="ECO:0000256" key="5">
    <source>
        <dbReference type="ARBA" id="ARBA00023136"/>
    </source>
</evidence>
<dbReference type="AlphaFoldDB" id="A0A1H4LN30"/>
<evidence type="ECO:0000256" key="8">
    <source>
        <dbReference type="ARBA" id="ARBA00035585"/>
    </source>
</evidence>
<keyword evidence="10" id="KW-0915">Sodium</keyword>
<dbReference type="GO" id="GO:0062054">
    <property type="term" value="F:fluoride channel activity"/>
    <property type="evidence" value="ECO:0007669"/>
    <property type="project" value="UniProtKB-UniRule"/>
</dbReference>
<name>A0A1H4LN30_9ACTN</name>
<feature type="binding site" evidence="10">
    <location>
        <position position="64"/>
    </location>
    <ligand>
        <name>Na(+)</name>
        <dbReference type="ChEBI" id="CHEBI:29101"/>
        <note>structural</note>
    </ligand>
</feature>
<reference evidence="12" key="1">
    <citation type="submission" date="2016-10" db="EMBL/GenBank/DDBJ databases">
        <authorList>
            <person name="Varghese N."/>
            <person name="Submissions S."/>
        </authorList>
    </citation>
    <scope>NUCLEOTIDE SEQUENCE [LARGE SCALE GENOMIC DNA]</scope>
    <source>
        <strain evidence="12">DSM 22017</strain>
    </source>
</reference>
<keyword evidence="2 10" id="KW-1003">Cell membrane</keyword>
<gene>
    <name evidence="10" type="primary">fluC</name>
    <name evidence="10" type="synonym">crcB</name>
    <name evidence="11" type="ORF">SAMN04489844_0919</name>
</gene>
<keyword evidence="10" id="KW-0479">Metal-binding</keyword>
<keyword evidence="5 10" id="KW-0472">Membrane</keyword>
<evidence type="ECO:0000256" key="4">
    <source>
        <dbReference type="ARBA" id="ARBA00022989"/>
    </source>
</evidence>
<proteinExistence type="inferred from homology"/>
<evidence type="ECO:0000256" key="9">
    <source>
        <dbReference type="ARBA" id="ARBA00049940"/>
    </source>
</evidence>
<feature type="transmembrane region" description="Helical" evidence="10">
    <location>
        <begin position="55"/>
        <end position="73"/>
    </location>
</feature>
<dbReference type="EMBL" id="FNRT01000002">
    <property type="protein sequence ID" value="SEB72083.1"/>
    <property type="molecule type" value="Genomic_DNA"/>
</dbReference>
<evidence type="ECO:0000256" key="1">
    <source>
        <dbReference type="ARBA" id="ARBA00004651"/>
    </source>
</evidence>
<dbReference type="PANTHER" id="PTHR28259:SF1">
    <property type="entry name" value="FLUORIDE EXPORT PROTEIN 1-RELATED"/>
    <property type="match status" value="1"/>
</dbReference>
<evidence type="ECO:0000313" key="11">
    <source>
        <dbReference type="EMBL" id="SEB72083.1"/>
    </source>
</evidence>
<dbReference type="Pfam" id="PF02537">
    <property type="entry name" value="CRCB"/>
    <property type="match status" value="1"/>
</dbReference>
<feature type="transmembrane region" description="Helical" evidence="10">
    <location>
        <begin position="29"/>
        <end position="48"/>
    </location>
</feature>
<keyword evidence="12" id="KW-1185">Reference proteome</keyword>
<dbReference type="HAMAP" id="MF_00454">
    <property type="entry name" value="FluC"/>
    <property type="match status" value="1"/>
</dbReference>
<comment type="activity regulation">
    <text evidence="10">Na(+) is not transported, but it plays an essential structural role and its presence is essential for fluoride channel function.</text>
</comment>
<keyword evidence="3 10" id="KW-0812">Transmembrane</keyword>
<comment type="similarity">
    <text evidence="7 10">Belongs to the fluoride channel Fluc/FEX (TC 1.A.43) family.</text>
</comment>
<comment type="function">
    <text evidence="9 10">Fluoride-specific ion channel. Important for reducing fluoride concentration in the cell, thus reducing its toxicity.</text>
</comment>
<feature type="transmembrane region" description="Helical" evidence="10">
    <location>
        <begin position="85"/>
        <end position="105"/>
    </location>
</feature>
<evidence type="ECO:0000313" key="12">
    <source>
        <dbReference type="Proteomes" id="UP000198742"/>
    </source>
</evidence>
<comment type="catalytic activity">
    <reaction evidence="8">
        <text>fluoride(in) = fluoride(out)</text>
        <dbReference type="Rhea" id="RHEA:76159"/>
        <dbReference type="ChEBI" id="CHEBI:17051"/>
    </reaction>
    <physiologicalReaction direction="left-to-right" evidence="8">
        <dbReference type="Rhea" id="RHEA:76160"/>
    </physiologicalReaction>
</comment>
<dbReference type="GO" id="GO:0005886">
    <property type="term" value="C:plasma membrane"/>
    <property type="evidence" value="ECO:0007669"/>
    <property type="project" value="UniProtKB-SubCell"/>
</dbReference>
<evidence type="ECO:0000256" key="6">
    <source>
        <dbReference type="ARBA" id="ARBA00023303"/>
    </source>
</evidence>
<keyword evidence="4 10" id="KW-1133">Transmembrane helix</keyword>
<feature type="binding site" evidence="10">
    <location>
        <position position="67"/>
    </location>
    <ligand>
        <name>Na(+)</name>
        <dbReference type="ChEBI" id="CHEBI:29101"/>
        <note>structural</note>
    </ligand>
</feature>
<dbReference type="InterPro" id="IPR003691">
    <property type="entry name" value="FluC"/>
</dbReference>
<dbReference type="OrthoDB" id="5148600at2"/>
<protein>
    <recommendedName>
        <fullName evidence="10">Fluoride-specific ion channel FluC</fullName>
    </recommendedName>
</protein>
<sequence length="110" mass="11219">MTALLVAIGAAVGAPLRFVLSRLDARFPTGMLLVNVLGSALFGVFGALALGDRAWALLGTGFCGGFTSFSTFAVQSVDHRGRLRWAYVAATTVLAVGACAAGWALGTAVD</sequence>
<evidence type="ECO:0000256" key="3">
    <source>
        <dbReference type="ARBA" id="ARBA00022692"/>
    </source>
</evidence>